<protein>
    <recommendedName>
        <fullName evidence="3">CDP-Glycerol:Poly(Glycerophosphate) glycerophosphotransferase</fullName>
    </recommendedName>
</protein>
<dbReference type="RefSeq" id="WP_068143466.1">
    <property type="nucleotide sequence ID" value="NZ_JBHSCR010000014.1"/>
</dbReference>
<evidence type="ECO:0000313" key="1">
    <source>
        <dbReference type="EMBL" id="MFC4348855.1"/>
    </source>
</evidence>
<name>A0ABV8UDD6_9PROT</name>
<keyword evidence="2" id="KW-1185">Reference proteome</keyword>
<dbReference type="SUPFAM" id="SSF53756">
    <property type="entry name" value="UDP-Glycosyltransferase/glycogen phosphorylase"/>
    <property type="match status" value="1"/>
</dbReference>
<evidence type="ECO:0000313" key="2">
    <source>
        <dbReference type="Proteomes" id="UP001595776"/>
    </source>
</evidence>
<dbReference type="Gene3D" id="3.40.50.12580">
    <property type="match status" value="1"/>
</dbReference>
<evidence type="ECO:0008006" key="3">
    <source>
        <dbReference type="Google" id="ProtNLM"/>
    </source>
</evidence>
<dbReference type="EMBL" id="JBHSCR010000014">
    <property type="protein sequence ID" value="MFC4348855.1"/>
    <property type="molecule type" value="Genomic_DNA"/>
</dbReference>
<gene>
    <name evidence="1" type="ORF">ACFO5Q_13460</name>
</gene>
<sequence length="396" mass="45306">MPHRIGFLFNHDAAHQVSHLAPMIPALAGTADDVEIEVFASTEEQLEMVREIAGDTPRCQFTLLDVPLVYKVLDKLLNKVAPFKRIAVLKNNLDHFRQLDTLVVPERTSLMLREVFGLTHLKMVRVCHGAGDRDVAWSDNISKFDYVFLPGDKHRDRMIALGIVQPENSAVIGYMKFDALAEENIVHRPFKNQRPIVLYNPHFDPYLSSWFTMGEEVLDYFANNKDFNLIFAPHVMLYKRRIHTSLTNRVVRWRKDLAKRFKNSDNILIDTGSPACMDMTHIRSADIYLGDVSSQVYEFIARPRPCIFLNGHGADWQRDPKYKFWTLGPVASSIDQLDQALKAALETPHAYRAEQQKLFKSSIDLQQKSSAQRAAEAYCNFLGLDTCQPVPLKKYG</sequence>
<dbReference type="Proteomes" id="UP001595776">
    <property type="component" value="Unassembled WGS sequence"/>
</dbReference>
<dbReference type="InterPro" id="IPR043148">
    <property type="entry name" value="TagF_C"/>
</dbReference>
<reference evidence="2" key="1">
    <citation type="journal article" date="2019" name="Int. J. Syst. Evol. Microbiol.">
        <title>The Global Catalogue of Microorganisms (GCM) 10K type strain sequencing project: providing services to taxonomists for standard genome sequencing and annotation.</title>
        <authorList>
            <consortium name="The Broad Institute Genomics Platform"/>
            <consortium name="The Broad Institute Genome Sequencing Center for Infectious Disease"/>
            <person name="Wu L."/>
            <person name="Ma J."/>
        </authorList>
    </citation>
    <scope>NUCLEOTIDE SEQUENCE [LARGE SCALE GENOMIC DNA]</scope>
    <source>
        <strain evidence="2">CGMCC 1.15304</strain>
    </source>
</reference>
<comment type="caution">
    <text evidence="1">The sequence shown here is derived from an EMBL/GenBank/DDBJ whole genome shotgun (WGS) entry which is preliminary data.</text>
</comment>
<proteinExistence type="predicted"/>
<accession>A0ABV8UDD6</accession>
<organism evidence="1 2">
    <name type="scientific">Kordiimonas lipolytica</name>
    <dbReference type="NCBI Taxonomy" id="1662421"/>
    <lineage>
        <taxon>Bacteria</taxon>
        <taxon>Pseudomonadati</taxon>
        <taxon>Pseudomonadota</taxon>
        <taxon>Alphaproteobacteria</taxon>
        <taxon>Kordiimonadales</taxon>
        <taxon>Kordiimonadaceae</taxon>
        <taxon>Kordiimonas</taxon>
    </lineage>
</organism>